<accession>A0A8H7YDV1</accession>
<evidence type="ECO:0000313" key="2">
    <source>
        <dbReference type="EMBL" id="KAG5290589.1"/>
    </source>
</evidence>
<organism evidence="2 3">
    <name type="scientific">Ajellomyces capsulatus</name>
    <name type="common">Darling's disease fungus</name>
    <name type="synonym">Histoplasma capsulatum</name>
    <dbReference type="NCBI Taxonomy" id="5037"/>
    <lineage>
        <taxon>Eukaryota</taxon>
        <taxon>Fungi</taxon>
        <taxon>Dikarya</taxon>
        <taxon>Ascomycota</taxon>
        <taxon>Pezizomycotina</taxon>
        <taxon>Eurotiomycetes</taxon>
        <taxon>Eurotiomycetidae</taxon>
        <taxon>Onygenales</taxon>
        <taxon>Ajellomycetaceae</taxon>
        <taxon>Histoplasma</taxon>
    </lineage>
</organism>
<reference evidence="2 3" key="1">
    <citation type="submission" date="2021-01" db="EMBL/GenBank/DDBJ databases">
        <title>Chromosome-level genome assembly of a human fungal pathogen reveals clustering of transcriptionally co-regulated genes.</title>
        <authorList>
            <person name="Voorhies M."/>
            <person name="Cohen S."/>
            <person name="Shea T.P."/>
            <person name="Petrus S."/>
            <person name="Munoz J.F."/>
            <person name="Poplawski S."/>
            <person name="Goldman W.E."/>
            <person name="Michael T."/>
            <person name="Cuomo C.A."/>
            <person name="Sil A."/>
            <person name="Beyhan S."/>
        </authorList>
    </citation>
    <scope>NUCLEOTIDE SEQUENCE [LARGE SCALE GENOMIC DNA]</scope>
    <source>
        <strain evidence="2 3">G184AR</strain>
    </source>
</reference>
<dbReference type="Proteomes" id="UP000670092">
    <property type="component" value="Unassembled WGS sequence"/>
</dbReference>
<sequence>MQLRNSTSHSLSLPRSAASETKHDTKKGELLFFLLRVVLLKLIAVSRSSCLRVPVVAHDLRGAMHTYTWRNRFCVNVNLAPSPIIAKRRPGCIAIG</sequence>
<evidence type="ECO:0000313" key="3">
    <source>
        <dbReference type="Proteomes" id="UP000670092"/>
    </source>
</evidence>
<feature type="region of interest" description="Disordered" evidence="1">
    <location>
        <begin position="1"/>
        <end position="22"/>
    </location>
</feature>
<dbReference type="EMBL" id="JAEVHI010000005">
    <property type="protein sequence ID" value="KAG5290589.1"/>
    <property type="molecule type" value="Genomic_DNA"/>
</dbReference>
<dbReference type="VEuPathDB" id="FungiDB:I7I52_07651"/>
<evidence type="ECO:0000256" key="1">
    <source>
        <dbReference type="SAM" id="MobiDB-lite"/>
    </source>
</evidence>
<protein>
    <submittedName>
        <fullName evidence="2">Uncharacterized protein</fullName>
    </submittedName>
</protein>
<gene>
    <name evidence="2" type="ORF">I7I52_07651</name>
</gene>
<comment type="caution">
    <text evidence="2">The sequence shown here is derived from an EMBL/GenBank/DDBJ whole genome shotgun (WGS) entry which is preliminary data.</text>
</comment>
<name>A0A8H7YDV1_AJECA</name>
<feature type="compositionally biased region" description="Polar residues" evidence="1">
    <location>
        <begin position="1"/>
        <end position="13"/>
    </location>
</feature>
<dbReference type="AlphaFoldDB" id="A0A8H7YDV1"/>
<proteinExistence type="predicted"/>